<dbReference type="Pfam" id="PF21023">
    <property type="entry name" value="DENR_N"/>
    <property type="match status" value="1"/>
</dbReference>
<dbReference type="CDD" id="cd11607">
    <property type="entry name" value="DENR_C"/>
    <property type="match status" value="1"/>
</dbReference>
<dbReference type="AlphaFoldDB" id="A0A0S4J7R6"/>
<feature type="region of interest" description="Disordered" evidence="2">
    <location>
        <begin position="1"/>
        <end position="42"/>
    </location>
</feature>
<keyword evidence="5" id="KW-1185">Reference proteome</keyword>
<organism evidence="4 5">
    <name type="scientific">Bodo saltans</name>
    <name type="common">Flagellated protozoan</name>
    <dbReference type="NCBI Taxonomy" id="75058"/>
    <lineage>
        <taxon>Eukaryota</taxon>
        <taxon>Discoba</taxon>
        <taxon>Euglenozoa</taxon>
        <taxon>Kinetoplastea</taxon>
        <taxon>Metakinetoplastina</taxon>
        <taxon>Eubodonida</taxon>
        <taxon>Bodonidae</taxon>
        <taxon>Bodo</taxon>
    </lineage>
</organism>
<dbReference type="EMBL" id="CYKH01001538">
    <property type="protein sequence ID" value="CUG87541.1"/>
    <property type="molecule type" value="Genomic_DNA"/>
</dbReference>
<protein>
    <recommendedName>
        <fullName evidence="3">SUI1 domain-containing protein</fullName>
    </recommendedName>
</protein>
<dbReference type="OrthoDB" id="277199at2759"/>
<reference evidence="5" key="1">
    <citation type="submission" date="2015-09" db="EMBL/GenBank/DDBJ databases">
        <authorList>
            <consortium name="Pathogen Informatics"/>
        </authorList>
    </citation>
    <scope>NUCLEOTIDE SEQUENCE [LARGE SCALE GENOMIC DNA]</scope>
    <source>
        <strain evidence="5">Lake Konstanz</strain>
    </source>
</reference>
<dbReference type="Gene3D" id="3.30.780.10">
    <property type="entry name" value="SUI1-like domain"/>
    <property type="match status" value="1"/>
</dbReference>
<gene>
    <name evidence="4" type="ORF">BSAL_10560</name>
</gene>
<evidence type="ECO:0000259" key="3">
    <source>
        <dbReference type="PROSITE" id="PS50296"/>
    </source>
</evidence>
<comment type="similarity">
    <text evidence="1">Belongs to the DENR family.</text>
</comment>
<feature type="compositionally biased region" description="Acidic residues" evidence="2">
    <location>
        <begin position="158"/>
        <end position="167"/>
    </location>
</feature>
<proteinExistence type="inferred from homology"/>
<dbReference type="GO" id="GO:0001731">
    <property type="term" value="P:formation of translation preinitiation complex"/>
    <property type="evidence" value="ECO:0007669"/>
    <property type="project" value="TreeGrafter"/>
</dbReference>
<dbReference type="InterPro" id="IPR048517">
    <property type="entry name" value="DENR_N"/>
</dbReference>
<dbReference type="InterPro" id="IPR046447">
    <property type="entry name" value="DENR_C"/>
</dbReference>
<feature type="region of interest" description="Disordered" evidence="2">
    <location>
        <begin position="143"/>
        <end position="167"/>
    </location>
</feature>
<dbReference type="Proteomes" id="UP000051952">
    <property type="component" value="Unassembled WGS sequence"/>
</dbReference>
<dbReference type="GO" id="GO:0003743">
    <property type="term" value="F:translation initiation factor activity"/>
    <property type="evidence" value="ECO:0007669"/>
    <property type="project" value="InterPro"/>
</dbReference>
<evidence type="ECO:0000256" key="2">
    <source>
        <dbReference type="SAM" id="MobiDB-lite"/>
    </source>
</evidence>
<evidence type="ECO:0000313" key="4">
    <source>
        <dbReference type="EMBL" id="CUG87541.1"/>
    </source>
</evidence>
<dbReference type="Pfam" id="PF01253">
    <property type="entry name" value="SUI1"/>
    <property type="match status" value="1"/>
</dbReference>
<dbReference type="VEuPathDB" id="TriTrypDB:BSAL_10560"/>
<feature type="domain" description="SUI1" evidence="3">
    <location>
        <begin position="251"/>
        <end position="322"/>
    </location>
</feature>
<dbReference type="PANTHER" id="PTHR12789">
    <property type="entry name" value="DENSITY-REGULATED PROTEIN HOMOLOG"/>
    <property type="match status" value="1"/>
</dbReference>
<dbReference type="SUPFAM" id="SSF55159">
    <property type="entry name" value="eIF1-like"/>
    <property type="match status" value="2"/>
</dbReference>
<evidence type="ECO:0000313" key="5">
    <source>
        <dbReference type="Proteomes" id="UP000051952"/>
    </source>
</evidence>
<dbReference type="GO" id="GO:0003729">
    <property type="term" value="F:mRNA binding"/>
    <property type="evidence" value="ECO:0007669"/>
    <property type="project" value="TreeGrafter"/>
</dbReference>
<name>A0A0S4J7R6_BODSA</name>
<dbReference type="InterPro" id="IPR050318">
    <property type="entry name" value="DENR/SUI1_TIF"/>
</dbReference>
<dbReference type="PANTHER" id="PTHR12789:SF0">
    <property type="entry name" value="DENSITY-REGULATED PROTEIN"/>
    <property type="match status" value="1"/>
</dbReference>
<dbReference type="InterPro" id="IPR001950">
    <property type="entry name" value="SUI1"/>
</dbReference>
<feature type="compositionally biased region" description="Low complexity" evidence="2">
    <location>
        <begin position="24"/>
        <end position="38"/>
    </location>
</feature>
<sequence length="344" mass="36802">MAKKKVTKPIVEEDHDDSSDASDTDVVAPAPPAVAASSENTEKKTVSFDATLWVEVCLSGKKKPSTYCRGLAAHGHKLPATAAQLKKMVGPADVVKEEADCLEFQGDVVAKLLDVLATKLNVPKDLITEDKAASAAKAAKSASSAAAGGSAAPTGAAESDDDSDDDDVTITRKRAIEVAYCPTCTFPAEMCEYSGVFEKCKPWLKEQLDAEEAAALDDASEKGRKRRILTEQEKVDRILAGTGKKKVDQAIVLDRKTIRGKKKVTTVAGLDLFGVNLTDASRDFKKTFSCGAGVVEEVGVLPMIEIQGDVVQQLTEMLPKKYPQISIQQIFVLEGKKKVCATEL</sequence>
<accession>A0A0S4J7R6</accession>
<dbReference type="PROSITE" id="PS50296">
    <property type="entry name" value="SUI1"/>
    <property type="match status" value="1"/>
</dbReference>
<dbReference type="InterPro" id="IPR036877">
    <property type="entry name" value="SUI1_dom_sf"/>
</dbReference>
<evidence type="ECO:0000256" key="1">
    <source>
        <dbReference type="ARBA" id="ARBA00007514"/>
    </source>
</evidence>
<feature type="compositionally biased region" description="Low complexity" evidence="2">
    <location>
        <begin position="143"/>
        <end position="157"/>
    </location>
</feature>
<dbReference type="GO" id="GO:0002188">
    <property type="term" value="P:translation reinitiation"/>
    <property type="evidence" value="ECO:0007669"/>
    <property type="project" value="TreeGrafter"/>
</dbReference>
<feature type="compositionally biased region" description="Acidic residues" evidence="2">
    <location>
        <begin position="13"/>
        <end position="23"/>
    </location>
</feature>